<dbReference type="Gene3D" id="1.20.120.530">
    <property type="entry name" value="GntR ligand-binding domain-like"/>
    <property type="match status" value="1"/>
</dbReference>
<comment type="caution">
    <text evidence="5">The sequence shown here is derived from an EMBL/GenBank/DDBJ whole genome shotgun (WGS) entry which is preliminary data.</text>
</comment>
<dbReference type="PRINTS" id="PR00035">
    <property type="entry name" value="HTHGNTR"/>
</dbReference>
<keyword evidence="3" id="KW-0804">Transcription</keyword>
<evidence type="ECO:0000313" key="5">
    <source>
        <dbReference type="EMBL" id="MBM6852348.1"/>
    </source>
</evidence>
<dbReference type="Gene3D" id="1.10.10.10">
    <property type="entry name" value="Winged helix-like DNA-binding domain superfamily/Winged helix DNA-binding domain"/>
    <property type="match status" value="1"/>
</dbReference>
<organism evidence="5 6">
    <name type="scientific">Oscillibacter valericigenes</name>
    <dbReference type="NCBI Taxonomy" id="351091"/>
    <lineage>
        <taxon>Bacteria</taxon>
        <taxon>Bacillati</taxon>
        <taxon>Bacillota</taxon>
        <taxon>Clostridia</taxon>
        <taxon>Eubacteriales</taxon>
        <taxon>Oscillospiraceae</taxon>
        <taxon>Oscillibacter</taxon>
    </lineage>
</organism>
<evidence type="ECO:0000313" key="6">
    <source>
        <dbReference type="Proteomes" id="UP000719500"/>
    </source>
</evidence>
<dbReference type="SUPFAM" id="SSF46785">
    <property type="entry name" value="Winged helix' DNA-binding domain"/>
    <property type="match status" value="1"/>
</dbReference>
<dbReference type="CDD" id="cd07377">
    <property type="entry name" value="WHTH_GntR"/>
    <property type="match status" value="1"/>
</dbReference>
<evidence type="ECO:0000256" key="1">
    <source>
        <dbReference type="ARBA" id="ARBA00023015"/>
    </source>
</evidence>
<keyword evidence="2" id="KW-0238">DNA-binding</keyword>
<dbReference type="PANTHER" id="PTHR43537">
    <property type="entry name" value="TRANSCRIPTIONAL REGULATOR, GNTR FAMILY"/>
    <property type="match status" value="1"/>
</dbReference>
<evidence type="ECO:0000256" key="2">
    <source>
        <dbReference type="ARBA" id="ARBA00023125"/>
    </source>
</evidence>
<gene>
    <name evidence="5" type="ORF">H9X91_12970</name>
</gene>
<evidence type="ECO:0000256" key="3">
    <source>
        <dbReference type="ARBA" id="ARBA00023163"/>
    </source>
</evidence>
<dbReference type="InterPro" id="IPR008920">
    <property type="entry name" value="TF_FadR/GntR_C"/>
</dbReference>
<proteinExistence type="predicted"/>
<dbReference type="InterPro" id="IPR000524">
    <property type="entry name" value="Tscrpt_reg_HTH_GntR"/>
</dbReference>
<dbReference type="Pfam" id="PF00392">
    <property type="entry name" value="GntR"/>
    <property type="match status" value="1"/>
</dbReference>
<dbReference type="PANTHER" id="PTHR43537:SF45">
    <property type="entry name" value="GNTR FAMILY REGULATORY PROTEIN"/>
    <property type="match status" value="1"/>
</dbReference>
<dbReference type="PROSITE" id="PS50949">
    <property type="entry name" value="HTH_GNTR"/>
    <property type="match status" value="1"/>
</dbReference>
<dbReference type="SUPFAM" id="SSF48008">
    <property type="entry name" value="GntR ligand-binding domain-like"/>
    <property type="match status" value="1"/>
</dbReference>
<name>A0ABS2FZ78_9FIRM</name>
<dbReference type="InterPro" id="IPR036390">
    <property type="entry name" value="WH_DNA-bd_sf"/>
</dbReference>
<dbReference type="InterPro" id="IPR036388">
    <property type="entry name" value="WH-like_DNA-bd_sf"/>
</dbReference>
<evidence type="ECO:0000259" key="4">
    <source>
        <dbReference type="PROSITE" id="PS50949"/>
    </source>
</evidence>
<dbReference type="InterPro" id="IPR011711">
    <property type="entry name" value="GntR_C"/>
</dbReference>
<keyword evidence="1" id="KW-0805">Transcription regulation</keyword>
<feature type="domain" description="HTH gntR-type" evidence="4">
    <location>
        <begin position="27"/>
        <end position="94"/>
    </location>
</feature>
<sequence>MKCPSFSSSEISFSFTENERRGGRASRPKNEQVYLQIRDMIFHNILKPGQKLMEDELATLLQTSRTPVREALRKLSSEGLITIYPKRYAEVTYFTAEMIKKLGVVRMSQDILSGHLAIYYGSDAEFAHLQQLADTCEVQNKTGDLCARITADRSFHLGITEIAKNELLSKYQQEIYFRIHLIHLQNNSDDTVQRISYHSTLIDCLRQRDQTAYANAVCRRCQEMYHLDDKIIGLYLHPDRSRE</sequence>
<dbReference type="SMART" id="SM00345">
    <property type="entry name" value="HTH_GNTR"/>
    <property type="match status" value="1"/>
</dbReference>
<dbReference type="Proteomes" id="UP000719500">
    <property type="component" value="Unassembled WGS sequence"/>
</dbReference>
<protein>
    <submittedName>
        <fullName evidence="5">GntR family transcriptional regulator</fullName>
    </submittedName>
</protein>
<dbReference type="Pfam" id="PF07729">
    <property type="entry name" value="FCD"/>
    <property type="match status" value="1"/>
</dbReference>
<dbReference type="RefSeq" id="WP_204805621.1">
    <property type="nucleotide sequence ID" value="NZ_JACSNX010000030.1"/>
</dbReference>
<reference evidence="5 6" key="1">
    <citation type="journal article" date="2021" name="Sci. Rep.">
        <title>The distribution of antibiotic resistance genes in chicken gut microbiota commensals.</title>
        <authorList>
            <person name="Juricova H."/>
            <person name="Matiasovicova J."/>
            <person name="Kubasova T."/>
            <person name="Cejkova D."/>
            <person name="Rychlik I."/>
        </authorList>
    </citation>
    <scope>NUCLEOTIDE SEQUENCE [LARGE SCALE GENOMIC DNA]</scope>
    <source>
        <strain evidence="5 6">An411</strain>
    </source>
</reference>
<dbReference type="EMBL" id="JACSNX010000030">
    <property type="protein sequence ID" value="MBM6852348.1"/>
    <property type="molecule type" value="Genomic_DNA"/>
</dbReference>
<keyword evidence="6" id="KW-1185">Reference proteome</keyword>
<accession>A0ABS2FZ78</accession>